<sequence>MPTHPIEHLSASSFGPFGGLDLRFSPQLNVVTGDNGTGKTQLLKLLYTSTKTMENGWIEGPSKTGMEGALAKKLVGVFKPDSLGRLASRVRGNSRAEVRLKYRGLGSAFEFNFSSKAANKVKVSSLPSQTLPDTAVFLPSRELLSIYPGLIALYESRETSFDETWRDTAALLGRTALLGKRGQQANEMLAPLLEILEGSVVEDKGQFYVKLKTAAGATGNIEAHLVSEGYRKLAMLVRLVQSGVLLEGGYLFWDEPEANLNPRTQRAVAKTIHLLAKHGTQVFVATHSVFILRELRLLIDKDPIDTVYVGLERVDESSRNDALVGVSGMAVREQAELPTLTALEEEAAQSLRYLEQDFDG</sequence>
<evidence type="ECO:0000313" key="2">
    <source>
        <dbReference type="EMBL" id="SIS50356.1"/>
    </source>
</evidence>
<dbReference type="InterPro" id="IPR027417">
    <property type="entry name" value="P-loop_NTPase"/>
</dbReference>
<dbReference type="AlphaFoldDB" id="A0A1N7JM75"/>
<reference evidence="3" key="1">
    <citation type="submission" date="2017-01" db="EMBL/GenBank/DDBJ databases">
        <authorList>
            <person name="Varghese N."/>
            <person name="Submissions S."/>
        </authorList>
    </citation>
    <scope>NUCLEOTIDE SEQUENCE [LARGE SCALE GENOMIC DNA]</scope>
    <source>
        <strain evidence="3">DSM 44531</strain>
    </source>
</reference>
<dbReference type="Gene3D" id="3.40.50.300">
    <property type="entry name" value="P-loop containing nucleotide triphosphate hydrolases"/>
    <property type="match status" value="2"/>
</dbReference>
<dbReference type="EMBL" id="FTOF01000009">
    <property type="protein sequence ID" value="SIS50356.1"/>
    <property type="molecule type" value="Genomic_DNA"/>
</dbReference>
<keyword evidence="3" id="KW-1185">Reference proteome</keyword>
<dbReference type="Proteomes" id="UP000186292">
    <property type="component" value="Unassembled WGS sequence"/>
</dbReference>
<dbReference type="GO" id="GO:0016887">
    <property type="term" value="F:ATP hydrolysis activity"/>
    <property type="evidence" value="ECO:0007669"/>
    <property type="project" value="InterPro"/>
</dbReference>
<dbReference type="CDD" id="cd00267">
    <property type="entry name" value="ABC_ATPase"/>
    <property type="match status" value="1"/>
</dbReference>
<dbReference type="GO" id="GO:0005524">
    <property type="term" value="F:ATP binding"/>
    <property type="evidence" value="ECO:0007669"/>
    <property type="project" value="InterPro"/>
</dbReference>
<dbReference type="OrthoDB" id="9815944at2"/>
<evidence type="ECO:0000313" key="3">
    <source>
        <dbReference type="Proteomes" id="UP000186292"/>
    </source>
</evidence>
<name>A0A1N7JM75_9CORY</name>
<dbReference type="PANTHER" id="PTHR43581">
    <property type="entry name" value="ATP/GTP PHOSPHATASE"/>
    <property type="match status" value="1"/>
</dbReference>
<dbReference type="Pfam" id="PF13304">
    <property type="entry name" value="AAA_21"/>
    <property type="match status" value="1"/>
</dbReference>
<dbReference type="STRING" id="1161099.SAMN05444817_10976"/>
<dbReference type="SUPFAM" id="SSF52540">
    <property type="entry name" value="P-loop containing nucleoside triphosphate hydrolases"/>
    <property type="match status" value="1"/>
</dbReference>
<proteinExistence type="predicted"/>
<dbReference type="InterPro" id="IPR051396">
    <property type="entry name" value="Bact_Antivir_Def_Nuclease"/>
</dbReference>
<accession>A0A1N7JM75</accession>
<dbReference type="PANTHER" id="PTHR43581:SF2">
    <property type="entry name" value="EXCINUCLEASE ATPASE SUBUNIT"/>
    <property type="match status" value="1"/>
</dbReference>
<evidence type="ECO:0000259" key="1">
    <source>
        <dbReference type="Pfam" id="PF13304"/>
    </source>
</evidence>
<feature type="domain" description="ATPase AAA-type core" evidence="1">
    <location>
        <begin position="28"/>
        <end position="292"/>
    </location>
</feature>
<gene>
    <name evidence="2" type="ORF">SAMN05444817_10976</name>
</gene>
<protein>
    <submittedName>
        <fullName evidence="2">Predicted ATPase</fullName>
    </submittedName>
</protein>
<dbReference type="InterPro" id="IPR003959">
    <property type="entry name" value="ATPase_AAA_core"/>
</dbReference>
<organism evidence="2 3">
    <name type="scientific">Corynebacterium appendicis CIP 107643</name>
    <dbReference type="NCBI Taxonomy" id="1161099"/>
    <lineage>
        <taxon>Bacteria</taxon>
        <taxon>Bacillati</taxon>
        <taxon>Actinomycetota</taxon>
        <taxon>Actinomycetes</taxon>
        <taxon>Mycobacteriales</taxon>
        <taxon>Corynebacteriaceae</taxon>
        <taxon>Corynebacterium</taxon>
    </lineage>
</organism>
<dbReference type="RefSeq" id="WP_076599585.1">
    <property type="nucleotide sequence ID" value="NZ_CP046976.1"/>
</dbReference>